<dbReference type="Proteomes" id="UP000027361">
    <property type="component" value="Unassembled WGS sequence"/>
</dbReference>
<protein>
    <submittedName>
        <fullName evidence="2">Molybdopterin biosynthesis MoaE</fullName>
    </submittedName>
</protein>
<accession>A0A066WM62</accession>
<dbReference type="OrthoDB" id="5531344at2759"/>
<sequence length="191" mass="21303">GKMEAHDEVRSSTSGSLNNEDGDAFTLTLEPLDEARAMKFVRSPSAGATCMFVGTTRDTFQERTVNRLEYEAYSKLALKTMRSIVQKARSGQLQPTVEGRDLPSSDRLLHGQTVTRIYMSHRLGVVPVGESSIVIAVSSPHRRESFEVAEWLLEQVKREVPIWKREVYAEGQRDLASGSQSTWKANFPTAA</sequence>
<dbReference type="CDD" id="cd00756">
    <property type="entry name" value="MoaE"/>
    <property type="match status" value="1"/>
</dbReference>
<dbReference type="GO" id="GO:0006777">
    <property type="term" value="P:Mo-molybdopterin cofactor biosynthetic process"/>
    <property type="evidence" value="ECO:0007669"/>
    <property type="project" value="InterPro"/>
</dbReference>
<dbReference type="OMA" id="AFVVAEW"/>
<name>A0A066WM62_TILAU</name>
<feature type="non-terminal residue" evidence="2">
    <location>
        <position position="1"/>
    </location>
</feature>
<dbReference type="InParanoid" id="A0A066WM62"/>
<organism evidence="2 3">
    <name type="scientific">Tilletiaria anomala (strain ATCC 24038 / CBS 436.72 / UBC 951)</name>
    <dbReference type="NCBI Taxonomy" id="1037660"/>
    <lineage>
        <taxon>Eukaryota</taxon>
        <taxon>Fungi</taxon>
        <taxon>Dikarya</taxon>
        <taxon>Basidiomycota</taxon>
        <taxon>Ustilaginomycotina</taxon>
        <taxon>Exobasidiomycetes</taxon>
        <taxon>Georgefischeriales</taxon>
        <taxon>Tilletiariaceae</taxon>
        <taxon>Tilletiaria</taxon>
    </lineage>
</organism>
<dbReference type="PANTHER" id="PTHR23404">
    <property type="entry name" value="MOLYBDOPTERIN SYNTHASE RELATED"/>
    <property type="match status" value="1"/>
</dbReference>
<dbReference type="SUPFAM" id="SSF54690">
    <property type="entry name" value="Molybdopterin synthase subunit MoaE"/>
    <property type="match status" value="1"/>
</dbReference>
<feature type="region of interest" description="Disordered" evidence="1">
    <location>
        <begin position="1"/>
        <end position="23"/>
    </location>
</feature>
<evidence type="ECO:0000313" key="3">
    <source>
        <dbReference type="Proteomes" id="UP000027361"/>
    </source>
</evidence>
<dbReference type="AlphaFoldDB" id="A0A066WM62"/>
<dbReference type="HOGENOM" id="CLU_089568_3_1_1"/>
<gene>
    <name evidence="2" type="ORF">K437DRAFT_221308</name>
</gene>
<feature type="compositionally biased region" description="Basic and acidic residues" evidence="1">
    <location>
        <begin position="1"/>
        <end position="10"/>
    </location>
</feature>
<dbReference type="InterPro" id="IPR003448">
    <property type="entry name" value="Mopterin_biosynth_MoaE"/>
</dbReference>
<proteinExistence type="predicted"/>
<dbReference type="InterPro" id="IPR036563">
    <property type="entry name" value="MoaE_sf"/>
</dbReference>
<keyword evidence="3" id="KW-1185">Reference proteome</keyword>
<evidence type="ECO:0000256" key="1">
    <source>
        <dbReference type="SAM" id="MobiDB-lite"/>
    </source>
</evidence>
<dbReference type="EMBL" id="JMSN01000014">
    <property type="protein sequence ID" value="KDN52089.1"/>
    <property type="molecule type" value="Genomic_DNA"/>
</dbReference>
<dbReference type="STRING" id="1037660.A0A066WM62"/>
<dbReference type="Gene3D" id="3.90.1170.40">
    <property type="entry name" value="Molybdopterin biosynthesis MoaE subunit"/>
    <property type="match status" value="1"/>
</dbReference>
<comment type="caution">
    <text evidence="2">The sequence shown here is derived from an EMBL/GenBank/DDBJ whole genome shotgun (WGS) entry which is preliminary data.</text>
</comment>
<dbReference type="RefSeq" id="XP_013244938.1">
    <property type="nucleotide sequence ID" value="XM_013389484.1"/>
</dbReference>
<dbReference type="GeneID" id="25262317"/>
<reference evidence="2 3" key="1">
    <citation type="submission" date="2014-05" db="EMBL/GenBank/DDBJ databases">
        <title>Draft genome sequence of a rare smut relative, Tilletiaria anomala UBC 951.</title>
        <authorList>
            <consortium name="DOE Joint Genome Institute"/>
            <person name="Toome M."/>
            <person name="Kuo A."/>
            <person name="Henrissat B."/>
            <person name="Lipzen A."/>
            <person name="Tritt A."/>
            <person name="Yoshinaga Y."/>
            <person name="Zane M."/>
            <person name="Barry K."/>
            <person name="Grigoriev I.V."/>
            <person name="Spatafora J.W."/>
            <person name="Aimea M.C."/>
        </authorList>
    </citation>
    <scope>NUCLEOTIDE SEQUENCE [LARGE SCALE GENOMIC DNA]</scope>
    <source>
        <strain evidence="2 3">UBC 951</strain>
    </source>
</reference>
<dbReference type="Pfam" id="PF02391">
    <property type="entry name" value="MoaE"/>
    <property type="match status" value="1"/>
</dbReference>
<evidence type="ECO:0000313" key="2">
    <source>
        <dbReference type="EMBL" id="KDN52089.1"/>
    </source>
</evidence>